<reference evidence="2 3" key="1">
    <citation type="journal article" date="2019" name="Emerg. Microbes Infect.">
        <title>Comprehensive subspecies identification of 175 nontuberculous mycobacteria species based on 7547 genomic profiles.</title>
        <authorList>
            <person name="Matsumoto Y."/>
            <person name="Kinjo T."/>
            <person name="Motooka D."/>
            <person name="Nabeya D."/>
            <person name="Jung N."/>
            <person name="Uechi K."/>
            <person name="Horii T."/>
            <person name="Iida T."/>
            <person name="Fujita J."/>
            <person name="Nakamura S."/>
        </authorList>
    </citation>
    <scope>NUCLEOTIDE SEQUENCE [LARGE SCALE GENOMIC DNA]</scope>
    <source>
        <strain evidence="2 3">JCM 6396</strain>
    </source>
</reference>
<evidence type="ECO:0008006" key="4">
    <source>
        <dbReference type="Google" id="ProtNLM"/>
    </source>
</evidence>
<dbReference type="Proteomes" id="UP000467006">
    <property type="component" value="Chromosome"/>
</dbReference>
<sequence>MVGAAAVLVPIQQAPPALPPVAPDTAIVFGLSSVTLPLPLAARAARVPEPQPVSDAASVRPPSNFAEALSPEVAALPGVESAIINVYNAVEPWVEWGFDVAQYAVGWVPIAGYFAPQIGIFYDFFESIVQSVVFNFAYWIGGDVTFFEGLGNIAQDSWNALVQLGVDELNWILPPLPPWPPIFNAAVEAAPEASTPGDDAVRTGTVAVEQVDRPTVADVPVEDGPEEPSDPAEASEQSEEPAETVREEPVLDDEQAAEVTAVEAEPQIEIEAEPEIEIDAEPEVETETEPEIDTATETAAPDDADADASAEGAGDAGSE</sequence>
<proteinExistence type="predicted"/>
<name>A0A7I7K3D0_9MYCO</name>
<evidence type="ECO:0000313" key="2">
    <source>
        <dbReference type="EMBL" id="BBX18094.1"/>
    </source>
</evidence>
<dbReference type="KEGG" id="mdu:MDUV_29540"/>
<dbReference type="AlphaFoldDB" id="A0A7I7K3D0"/>
<feature type="region of interest" description="Disordered" evidence="1">
    <location>
        <begin position="210"/>
        <end position="319"/>
    </location>
</feature>
<accession>A0A7I7K3D0</accession>
<evidence type="ECO:0000256" key="1">
    <source>
        <dbReference type="SAM" id="MobiDB-lite"/>
    </source>
</evidence>
<organism evidence="2 3">
    <name type="scientific">Mycolicibacterium duvalii</name>
    <dbReference type="NCBI Taxonomy" id="39688"/>
    <lineage>
        <taxon>Bacteria</taxon>
        <taxon>Bacillati</taxon>
        <taxon>Actinomycetota</taxon>
        <taxon>Actinomycetes</taxon>
        <taxon>Mycobacteriales</taxon>
        <taxon>Mycobacteriaceae</taxon>
        <taxon>Mycolicibacterium</taxon>
    </lineage>
</organism>
<keyword evidence="3" id="KW-1185">Reference proteome</keyword>
<evidence type="ECO:0000313" key="3">
    <source>
        <dbReference type="Proteomes" id="UP000467006"/>
    </source>
</evidence>
<feature type="compositionally biased region" description="Low complexity" evidence="1">
    <location>
        <begin position="309"/>
        <end position="319"/>
    </location>
</feature>
<gene>
    <name evidence="2" type="ORF">MDUV_29540</name>
</gene>
<dbReference type="EMBL" id="AP022563">
    <property type="protein sequence ID" value="BBX18094.1"/>
    <property type="molecule type" value="Genomic_DNA"/>
</dbReference>
<feature type="compositionally biased region" description="Acidic residues" evidence="1">
    <location>
        <begin position="266"/>
        <end position="308"/>
    </location>
</feature>
<feature type="compositionally biased region" description="Acidic residues" evidence="1">
    <location>
        <begin position="220"/>
        <end position="230"/>
    </location>
</feature>
<protein>
    <recommendedName>
        <fullName evidence="4">PE family protein</fullName>
    </recommendedName>
</protein>